<evidence type="ECO:0000313" key="1">
    <source>
        <dbReference type="EMBL" id="AFQ52071.1"/>
    </source>
</evidence>
<dbReference type="Proteomes" id="UP000032866">
    <property type="component" value="Chromosome 2"/>
</dbReference>
<dbReference type="AlphaFoldDB" id="A0A9W3PCX8"/>
<sequence>MPWNILSVIGARPQAAAMPQVVDVVVAMPALESVVRLNDVTPSNGPGK</sequence>
<dbReference type="EMBL" id="CP003775">
    <property type="protein sequence ID" value="AFQ52071.1"/>
    <property type="molecule type" value="Genomic_DNA"/>
</dbReference>
<organism evidence="1 2">
    <name type="scientific">Burkholderia cepacia GG4</name>
    <dbReference type="NCBI Taxonomy" id="1009846"/>
    <lineage>
        <taxon>Bacteria</taxon>
        <taxon>Pseudomonadati</taxon>
        <taxon>Pseudomonadota</taxon>
        <taxon>Betaproteobacteria</taxon>
        <taxon>Burkholderiales</taxon>
        <taxon>Burkholderiaceae</taxon>
        <taxon>Burkholderia</taxon>
        <taxon>Burkholderia cepacia complex</taxon>
    </lineage>
</organism>
<protein>
    <submittedName>
        <fullName evidence="1">Uncharacterized protein</fullName>
    </submittedName>
</protein>
<proteinExistence type="predicted"/>
<reference evidence="1 2" key="1">
    <citation type="journal article" date="2012" name="J. Bacteriol.">
        <title>Complete Genome Sequence of Burkholderia sp. Strain GG4, a Betaproteobacterium That Reduces 3-Oxo-N-Acylhomoserine Lactones and Produces Different N-Acylhomoserine Lactones.</title>
        <authorList>
            <person name="Hong K.W."/>
            <person name="Koh C.L."/>
            <person name="Sam C.K."/>
            <person name="Yin W.F."/>
            <person name="Chan K.G."/>
        </authorList>
    </citation>
    <scope>NUCLEOTIDE SEQUENCE [LARGE SCALE GENOMIC DNA]</scope>
    <source>
        <strain evidence="1 2">GG4</strain>
    </source>
</reference>
<accession>A0A9W3PCX8</accession>
<gene>
    <name evidence="1" type="ORF">GEM_5687</name>
</gene>
<name>A0A9W3PCX8_BURCE</name>
<evidence type="ECO:0000313" key="2">
    <source>
        <dbReference type="Proteomes" id="UP000032866"/>
    </source>
</evidence>
<dbReference type="KEGG" id="bct:GEM_5687"/>